<protein>
    <submittedName>
        <fullName evidence="4">DNA/RNA non-specific endonuclease</fullName>
    </submittedName>
</protein>
<feature type="transmembrane region" description="Helical" evidence="2">
    <location>
        <begin position="36"/>
        <end position="52"/>
    </location>
</feature>
<evidence type="ECO:0000313" key="5">
    <source>
        <dbReference type="EMBL" id="WWC54760.1"/>
    </source>
</evidence>
<sequence>MSWLLAIMVVVLLVLSAFVLPKNLFKKKLSKKQQKIISSLFVLGLVALALYVEPSQTNDPGGEGSQSQTTSSSQEDRASGQAENPFPKESQASPNAQHSDEEVQALREEIHHSIPQVPEGQTFLVVNNNVPLFTSSELELTRPYANYGDLDFLQRVTGAEGLLGVELMPDDAREPLTSVTPTGWRQRSYVNVPGGWLYNRCHLIGYQLTGENANSKNLMTGTRWFNTEGMLPIENYVAAYLEETNHHVRYRVTPVFNQFNQLASGVYMEGYSIEDQGQVQFHIFVPNRQPGITIDYLTGESQGPAGPQTSGDLSP</sequence>
<dbReference type="AlphaFoldDB" id="A0A1E9PLY9"/>
<reference evidence="4" key="2">
    <citation type="submission" date="2022-09" db="EMBL/GenBank/DDBJ databases">
        <title>Aerococcus urinae taxonomy study.</title>
        <authorList>
            <person name="Christensen J."/>
            <person name="Senneby E."/>
        </authorList>
    </citation>
    <scope>NUCLEOTIDE SEQUENCE</scope>
    <source>
        <strain evidence="4">LUND-41-B12</strain>
    </source>
</reference>
<proteinExistence type="predicted"/>
<organism evidence="4 7">
    <name type="scientific">Aerococcus mictus</name>
    <dbReference type="NCBI Taxonomy" id="2976810"/>
    <lineage>
        <taxon>Bacteria</taxon>
        <taxon>Bacillati</taxon>
        <taxon>Bacillota</taxon>
        <taxon>Bacilli</taxon>
        <taxon>Lactobacillales</taxon>
        <taxon>Aerococcaceae</taxon>
        <taxon>Aerococcus</taxon>
    </lineage>
</organism>
<dbReference type="RefSeq" id="WP_070558857.1">
    <property type="nucleotide sequence ID" value="NZ_CAJHLG010000011.1"/>
</dbReference>
<keyword evidence="2" id="KW-0472">Membrane</keyword>
<keyword evidence="2" id="KW-1133">Transmembrane helix</keyword>
<evidence type="ECO:0000313" key="7">
    <source>
        <dbReference type="Proteomes" id="UP001069047"/>
    </source>
</evidence>
<dbReference type="Proteomes" id="UP000250354">
    <property type="component" value="Chromosome"/>
</dbReference>
<keyword evidence="4" id="KW-0378">Hydrolase</keyword>
<dbReference type="InterPro" id="IPR044927">
    <property type="entry name" value="Endonuclea_NS_2"/>
</dbReference>
<feature type="domain" description="Type VII secretion system protein EssD-like" evidence="3">
    <location>
        <begin position="146"/>
        <end position="270"/>
    </location>
</feature>
<accession>A0A9Q4DCJ7</accession>
<name>A0A1E9PLY9_9LACT</name>
<keyword evidence="6" id="KW-1185">Reference proteome</keyword>
<evidence type="ECO:0000313" key="6">
    <source>
        <dbReference type="Proteomes" id="UP000250354"/>
    </source>
</evidence>
<accession>A0A1E9PLY9</accession>
<reference evidence="5" key="3">
    <citation type="submission" date="2024-02" db="EMBL/GenBank/DDBJ databases">
        <authorList>
            <person name="Choi B."/>
        </authorList>
    </citation>
    <scope>NUCLEOTIDE SEQUENCE</scope>
    <source>
        <strain evidence="5">UMB1016</strain>
    </source>
</reference>
<dbReference type="Proteomes" id="UP001069047">
    <property type="component" value="Unassembled WGS sequence"/>
</dbReference>
<keyword evidence="4" id="KW-0255">Endonuclease</keyword>
<dbReference type="EMBL" id="JAOTMY010000004">
    <property type="protein sequence ID" value="MCY3087934.1"/>
    <property type="molecule type" value="Genomic_DNA"/>
</dbReference>
<dbReference type="GeneID" id="86858990"/>
<evidence type="ECO:0000256" key="1">
    <source>
        <dbReference type="SAM" id="MobiDB-lite"/>
    </source>
</evidence>
<dbReference type="InterPro" id="IPR044929">
    <property type="entry name" value="DNA/RNA_non-sp_Endonuclease_sf"/>
</dbReference>
<dbReference type="Pfam" id="PF13930">
    <property type="entry name" value="Endonuclea_NS_2"/>
    <property type="match status" value="1"/>
</dbReference>
<feature type="transmembrane region" description="Helical" evidence="2">
    <location>
        <begin position="6"/>
        <end position="24"/>
    </location>
</feature>
<dbReference type="GO" id="GO:0004519">
    <property type="term" value="F:endonuclease activity"/>
    <property type="evidence" value="ECO:0007669"/>
    <property type="project" value="UniProtKB-KW"/>
</dbReference>
<keyword evidence="2" id="KW-0812">Transmembrane</keyword>
<reference evidence="5 6" key="1">
    <citation type="journal article" date="2020" name="J. Bacteriol.">
        <title>Aerococcus urinae Isolated from Women with Lower Urinary Tract Symptoms: In Vitro Aggregation and Genome Analysis.</title>
        <authorList>
            <person name="Hilt E.E."/>
            <person name="Putonti C."/>
            <person name="Thomas-White K."/>
            <person name="Lewis A.L."/>
            <person name="Visick K.L."/>
            <person name="Gilbert N.M."/>
            <person name="Wolfe A.J."/>
        </authorList>
    </citation>
    <scope>NUCLEOTIDE SEQUENCE [LARGE SCALE GENOMIC DNA]</scope>
    <source>
        <strain evidence="5 6">UMB1016</strain>
    </source>
</reference>
<evidence type="ECO:0000313" key="4">
    <source>
        <dbReference type="EMBL" id="MCY3087934.1"/>
    </source>
</evidence>
<keyword evidence="4" id="KW-0540">Nuclease</keyword>
<evidence type="ECO:0000259" key="3">
    <source>
        <dbReference type="Pfam" id="PF13930"/>
    </source>
</evidence>
<evidence type="ECO:0000256" key="2">
    <source>
        <dbReference type="SAM" id="Phobius"/>
    </source>
</evidence>
<dbReference type="EMBL" id="CP145132">
    <property type="protein sequence ID" value="WWC54760.1"/>
    <property type="molecule type" value="Genomic_DNA"/>
</dbReference>
<feature type="region of interest" description="Disordered" evidence="1">
    <location>
        <begin position="57"/>
        <end position="103"/>
    </location>
</feature>
<dbReference type="Gene3D" id="3.40.570.10">
    <property type="entry name" value="Extracellular Endonuclease, subunit A"/>
    <property type="match status" value="1"/>
</dbReference>
<gene>
    <name evidence="5" type="ORF">DBT44_0000205</name>
    <name evidence="4" type="ORF">ODY61_07420</name>
</gene>